<dbReference type="Pfam" id="PF00102">
    <property type="entry name" value="Y_phosphatase"/>
    <property type="match status" value="1"/>
</dbReference>
<evidence type="ECO:0000256" key="6">
    <source>
        <dbReference type="ARBA" id="ARBA00022912"/>
    </source>
</evidence>
<feature type="domain" description="Fibronectin type-III" evidence="15">
    <location>
        <begin position="495"/>
        <end position="585"/>
    </location>
</feature>
<feature type="domain" description="Tyrosine-protein phosphatase" evidence="13">
    <location>
        <begin position="866"/>
        <end position="1122"/>
    </location>
</feature>
<evidence type="ECO:0000313" key="16">
    <source>
        <dbReference type="EMBL" id="KFM60834.1"/>
    </source>
</evidence>
<dbReference type="Gene3D" id="3.90.190.10">
    <property type="entry name" value="Protein tyrosine phosphatase superfamily"/>
    <property type="match status" value="1"/>
</dbReference>
<dbReference type="GO" id="GO:0016020">
    <property type="term" value="C:membrane"/>
    <property type="evidence" value="ECO:0007669"/>
    <property type="project" value="UniProtKB-SubCell"/>
</dbReference>
<dbReference type="FunFam" id="3.90.190.10:FF:000009">
    <property type="entry name" value="Receptor-type tyrosine-protein phosphatase beta"/>
    <property type="match status" value="1"/>
</dbReference>
<evidence type="ECO:0000259" key="15">
    <source>
        <dbReference type="PROSITE" id="PS50853"/>
    </source>
</evidence>
<reference evidence="16 17" key="1">
    <citation type="submission" date="2013-11" db="EMBL/GenBank/DDBJ databases">
        <title>Genome sequencing of Stegodyphus mimosarum.</title>
        <authorList>
            <person name="Bechsgaard J."/>
        </authorList>
    </citation>
    <scope>NUCLEOTIDE SEQUENCE [LARGE SCALE GENOMIC DNA]</scope>
</reference>
<evidence type="ECO:0000256" key="4">
    <source>
        <dbReference type="ARBA" id="ARBA00022729"/>
    </source>
</evidence>
<protein>
    <recommendedName>
        <fullName evidence="2">protein-tyrosine-phosphatase</fullName>
        <ecNumber evidence="2">3.1.3.48</ecNumber>
    </recommendedName>
</protein>
<comment type="subcellular location">
    <subcellularLocation>
        <location evidence="1">Membrane</location>
        <topology evidence="1">Single-pass type I membrane protein</topology>
    </subcellularLocation>
</comment>
<dbReference type="PROSITE" id="PS00383">
    <property type="entry name" value="TYR_PHOSPHATASE_1"/>
    <property type="match status" value="1"/>
</dbReference>
<dbReference type="GO" id="GO:0004725">
    <property type="term" value="F:protein tyrosine phosphatase activity"/>
    <property type="evidence" value="ECO:0007669"/>
    <property type="project" value="UniProtKB-EC"/>
</dbReference>
<evidence type="ECO:0000256" key="1">
    <source>
        <dbReference type="ARBA" id="ARBA00004479"/>
    </source>
</evidence>
<keyword evidence="17" id="KW-1185">Reference proteome</keyword>
<feature type="domain" description="Fibronectin type-III" evidence="15">
    <location>
        <begin position="401"/>
        <end position="491"/>
    </location>
</feature>
<dbReference type="STRING" id="407821.A0A087T6U5"/>
<feature type="domain" description="Tyrosine specific protein phosphatases" evidence="14">
    <location>
        <begin position="1038"/>
        <end position="1113"/>
    </location>
</feature>
<feature type="domain" description="Fibronectin type-III" evidence="15">
    <location>
        <begin position="679"/>
        <end position="770"/>
    </location>
</feature>
<evidence type="ECO:0000259" key="13">
    <source>
        <dbReference type="PROSITE" id="PS50055"/>
    </source>
</evidence>
<dbReference type="PROSITE" id="PS50853">
    <property type="entry name" value="FN3"/>
    <property type="match status" value="7"/>
</dbReference>
<dbReference type="PANTHER" id="PTHR46957:SF3">
    <property type="entry name" value="CYTOKINE RECEPTOR"/>
    <property type="match status" value="1"/>
</dbReference>
<accession>A0A087T6U5</accession>
<feature type="domain" description="Fibronectin type-III" evidence="15">
    <location>
        <begin position="307"/>
        <end position="397"/>
    </location>
</feature>
<dbReference type="InterPro" id="IPR050713">
    <property type="entry name" value="RTP_Phos/Ushers"/>
</dbReference>
<dbReference type="InterPro" id="IPR000242">
    <property type="entry name" value="PTP_cat"/>
</dbReference>
<gene>
    <name evidence="16" type="ORF">X975_15368</name>
</gene>
<dbReference type="PRINTS" id="PR00014">
    <property type="entry name" value="FNTYPEIII"/>
</dbReference>
<feature type="domain" description="Fibronectin type-III" evidence="15">
    <location>
        <begin position="589"/>
        <end position="678"/>
    </location>
</feature>
<keyword evidence="6" id="KW-0904">Protein phosphatase</keyword>
<evidence type="ECO:0000256" key="12">
    <source>
        <dbReference type="SAM" id="SignalP"/>
    </source>
</evidence>
<comment type="catalytic activity">
    <reaction evidence="10">
        <text>O-phospho-L-tyrosyl-[protein] + H2O = L-tyrosyl-[protein] + phosphate</text>
        <dbReference type="Rhea" id="RHEA:10684"/>
        <dbReference type="Rhea" id="RHEA-COMP:10136"/>
        <dbReference type="Rhea" id="RHEA-COMP:20101"/>
        <dbReference type="ChEBI" id="CHEBI:15377"/>
        <dbReference type="ChEBI" id="CHEBI:43474"/>
        <dbReference type="ChEBI" id="CHEBI:46858"/>
        <dbReference type="ChEBI" id="CHEBI:61978"/>
        <dbReference type="EC" id="3.1.3.48"/>
    </reaction>
</comment>
<dbReference type="PROSITE" id="PS50055">
    <property type="entry name" value="TYR_PHOSPHATASE_PTP"/>
    <property type="match status" value="1"/>
</dbReference>
<dbReference type="EC" id="3.1.3.48" evidence="2"/>
<evidence type="ECO:0000256" key="3">
    <source>
        <dbReference type="ARBA" id="ARBA00022692"/>
    </source>
</evidence>
<evidence type="ECO:0000256" key="5">
    <source>
        <dbReference type="ARBA" id="ARBA00022801"/>
    </source>
</evidence>
<dbReference type="SMART" id="SM00404">
    <property type="entry name" value="PTPc_motif"/>
    <property type="match status" value="1"/>
</dbReference>
<feature type="transmembrane region" description="Helical" evidence="11">
    <location>
        <begin position="775"/>
        <end position="799"/>
    </location>
</feature>
<dbReference type="PROSITE" id="PS50056">
    <property type="entry name" value="TYR_PHOSPHATASE_2"/>
    <property type="match status" value="1"/>
</dbReference>
<dbReference type="InterPro" id="IPR003961">
    <property type="entry name" value="FN3_dom"/>
</dbReference>
<keyword evidence="7 11" id="KW-1133">Transmembrane helix</keyword>
<dbReference type="Proteomes" id="UP000054359">
    <property type="component" value="Unassembled WGS sequence"/>
</dbReference>
<dbReference type="SMART" id="SM00194">
    <property type="entry name" value="PTPc"/>
    <property type="match status" value="1"/>
</dbReference>
<feature type="non-terminal residue" evidence="16">
    <location>
        <position position="1142"/>
    </location>
</feature>
<evidence type="ECO:0000313" key="17">
    <source>
        <dbReference type="Proteomes" id="UP000054359"/>
    </source>
</evidence>
<dbReference type="SUPFAM" id="SSF49265">
    <property type="entry name" value="Fibronectin type III"/>
    <property type="match status" value="4"/>
</dbReference>
<feature type="domain" description="Fibronectin type-III" evidence="15">
    <location>
        <begin position="119"/>
        <end position="209"/>
    </location>
</feature>
<dbReference type="InterPro" id="IPR003595">
    <property type="entry name" value="Tyr_Pase_cat"/>
</dbReference>
<evidence type="ECO:0000256" key="8">
    <source>
        <dbReference type="ARBA" id="ARBA00023136"/>
    </source>
</evidence>
<keyword evidence="8 11" id="KW-0472">Membrane</keyword>
<dbReference type="PANTHER" id="PTHR46957">
    <property type="entry name" value="CYTOKINE RECEPTOR"/>
    <property type="match status" value="1"/>
</dbReference>
<evidence type="ECO:0000256" key="2">
    <source>
        <dbReference type="ARBA" id="ARBA00013064"/>
    </source>
</evidence>
<keyword evidence="4 12" id="KW-0732">Signal</keyword>
<dbReference type="GO" id="GO:0048666">
    <property type="term" value="P:neuron development"/>
    <property type="evidence" value="ECO:0007669"/>
    <property type="project" value="UniProtKB-ARBA"/>
</dbReference>
<dbReference type="CDD" id="cd00063">
    <property type="entry name" value="FN3"/>
    <property type="match status" value="7"/>
</dbReference>
<sequence length="1142" mass="127927">MAAFAYVSALVLIGFIQVENSAAGDCKDYWYVSADEDGRVRWFGDDRDAVVDIRLETAGALSPECSVLNKSGTPFSEREVHFKSFCPNTEYHGNVTLICDRNEISSRIMKFGGRHAGLIPENVQVIKTTNTSIILQWKEPTSLIDSKVTYSVELVDTSSETTYVQNTSDVFLHFQNLIPYTLYSVRVRAFTSDVEGNWTKPITVRTDVGVPSAPTNVTISSVTNVSINIEWNEPQPFTGPILSYSIKKTNTVTQLSEVIPVQTTSYSITGLSPYTNYSVKVRAFTSVGPGPWSDVYYSLTRAGIPFRLGKIKVQNTTNTSIYLEWEAPEPFVGPVLWYTIRWSKEQNSDWKYFNATEQSYSIEDLEPYTLYYVEIRANTEAGPGPWSSALEVKTDIGYPTAPVNLTATEVTATSIKLSWMEPEPINGPLLDYFIRWGLQNDNYVKYGKAKENMYIASQLNPFTEYTFQVAAETAAGIGQWSSEVNVRTKVAMPSQPRNLTHTNVTSTTISIEWTEPENPNGPILWYVVQWNKIPGEQMSENTTKSTHYKISGLDPYADYSVRVYAETEAGRGPEADALKIRTAVGIPNAPADLHPVEIAATNLTLIWSVPVPVPGPVIEYSVSWGIEGIQGISRIPTSDTRYNAVGLRPYTEYFFEVTARTEAGSGPAAKLVERTKESTPSQPRDLRAKVTHYSILLQWVIPEHPNGPTLLYVVRWEEGNVQLGSKETNGTSFKIEGLKDFTNYSLQVCAQSVAGRGQWTNVLYARTSKKDKTSALTWGLAAGLSVLCIILIVIAILIIKKKGLLKSSNNSKSVRVPKPTSLPEIKRLDPPLPLQVLSIESEPEVPTVANFESHVNILMRHGRLGFAREFEKLNKNNPQLPCTAAKMNENLTKNRWVKILPFDHSRVKLLPLGDETRSDFINASYIPGNSYMLEYIASQGPLPNTLDDFWTMVWQQSVSVIVMLTQCVERAKRTCEKYWPSSGETGRYGYIQVHTLSESILGSYVIRIFQIQNNSHSRHIVQMHFVNWPVSGCPRSPDDFLNFARAIRDRVPSSKPGPILVHCSAGVGRTGTYIAVDRIAQHLQHSQDIDVYGTVLEMRKYRTNMVQTEDQYIFIHSCIQQLIQGMIQPQEDVYETGIYSNA</sequence>
<keyword evidence="5" id="KW-0378">Hydrolase</keyword>
<dbReference type="PRINTS" id="PR00700">
    <property type="entry name" value="PRTYPHPHTASE"/>
</dbReference>
<dbReference type="EMBL" id="KK113703">
    <property type="protein sequence ID" value="KFM60834.1"/>
    <property type="molecule type" value="Genomic_DNA"/>
</dbReference>
<dbReference type="InterPro" id="IPR000387">
    <property type="entry name" value="Tyr_Pase_dom"/>
</dbReference>
<evidence type="ECO:0000259" key="14">
    <source>
        <dbReference type="PROSITE" id="PS50056"/>
    </source>
</evidence>
<evidence type="ECO:0000256" key="9">
    <source>
        <dbReference type="ARBA" id="ARBA00023180"/>
    </source>
</evidence>
<keyword evidence="9" id="KW-0325">Glycoprotein</keyword>
<evidence type="ECO:0000256" key="11">
    <source>
        <dbReference type="SAM" id="Phobius"/>
    </source>
</evidence>
<feature type="signal peptide" evidence="12">
    <location>
        <begin position="1"/>
        <end position="23"/>
    </location>
</feature>
<dbReference type="Gene3D" id="2.60.40.10">
    <property type="entry name" value="Immunoglobulins"/>
    <property type="match status" value="7"/>
</dbReference>
<keyword evidence="3 11" id="KW-0812">Transmembrane</keyword>
<dbReference type="SUPFAM" id="SSF52799">
    <property type="entry name" value="(Phosphotyrosine protein) phosphatases II"/>
    <property type="match status" value="1"/>
</dbReference>
<feature type="chain" id="PRO_5001829354" description="protein-tyrosine-phosphatase" evidence="12">
    <location>
        <begin position="24"/>
        <end position="1142"/>
    </location>
</feature>
<evidence type="ECO:0000256" key="7">
    <source>
        <dbReference type="ARBA" id="ARBA00022989"/>
    </source>
</evidence>
<dbReference type="OMA" id="WAEKDGA"/>
<feature type="domain" description="Fibronectin type-III" evidence="15">
    <location>
        <begin position="213"/>
        <end position="303"/>
    </location>
</feature>
<dbReference type="OrthoDB" id="6430956at2759"/>
<name>A0A087T6U5_STEMI</name>
<dbReference type="InterPro" id="IPR029021">
    <property type="entry name" value="Prot-tyrosine_phosphatase-like"/>
</dbReference>
<proteinExistence type="predicted"/>
<dbReference type="AlphaFoldDB" id="A0A087T6U5"/>
<organism evidence="16 17">
    <name type="scientific">Stegodyphus mimosarum</name>
    <name type="common">African social velvet spider</name>
    <dbReference type="NCBI Taxonomy" id="407821"/>
    <lineage>
        <taxon>Eukaryota</taxon>
        <taxon>Metazoa</taxon>
        <taxon>Ecdysozoa</taxon>
        <taxon>Arthropoda</taxon>
        <taxon>Chelicerata</taxon>
        <taxon>Arachnida</taxon>
        <taxon>Araneae</taxon>
        <taxon>Araneomorphae</taxon>
        <taxon>Entelegynae</taxon>
        <taxon>Eresoidea</taxon>
        <taxon>Eresidae</taxon>
        <taxon>Stegodyphus</taxon>
    </lineage>
</organism>
<dbReference type="InterPro" id="IPR013783">
    <property type="entry name" value="Ig-like_fold"/>
</dbReference>
<evidence type="ECO:0000256" key="10">
    <source>
        <dbReference type="ARBA" id="ARBA00051722"/>
    </source>
</evidence>
<dbReference type="Pfam" id="PF00041">
    <property type="entry name" value="fn3"/>
    <property type="match status" value="7"/>
</dbReference>
<dbReference type="InterPro" id="IPR036116">
    <property type="entry name" value="FN3_sf"/>
</dbReference>
<dbReference type="SMART" id="SM00060">
    <property type="entry name" value="FN3"/>
    <property type="match status" value="7"/>
</dbReference>
<dbReference type="InterPro" id="IPR016130">
    <property type="entry name" value="Tyr_Pase_AS"/>
</dbReference>